<proteinExistence type="predicted"/>
<organism evidence="2 3">
    <name type="scientific">Selenomonas ruminantium</name>
    <dbReference type="NCBI Taxonomy" id="971"/>
    <lineage>
        <taxon>Bacteria</taxon>
        <taxon>Bacillati</taxon>
        <taxon>Bacillota</taxon>
        <taxon>Negativicutes</taxon>
        <taxon>Selenomonadales</taxon>
        <taxon>Selenomonadaceae</taxon>
        <taxon>Selenomonas</taxon>
    </lineage>
</organism>
<dbReference type="InterPro" id="IPR029068">
    <property type="entry name" value="Glyas_Bleomycin-R_OHBP_Dase"/>
</dbReference>
<dbReference type="AlphaFoldDB" id="A0A1I0VP27"/>
<dbReference type="CDD" id="cd06587">
    <property type="entry name" value="VOC"/>
    <property type="match status" value="1"/>
</dbReference>
<dbReference type="Gene3D" id="3.10.180.10">
    <property type="entry name" value="2,3-Dihydroxybiphenyl 1,2-Dioxygenase, domain 1"/>
    <property type="match status" value="1"/>
</dbReference>
<dbReference type="Pfam" id="PF00903">
    <property type="entry name" value="Glyoxalase"/>
    <property type="match status" value="1"/>
</dbReference>
<name>A0A1I0VP27_SELRU</name>
<protein>
    <submittedName>
        <fullName evidence="2">2-dehydropantoate 2-reductase</fullName>
    </submittedName>
</protein>
<dbReference type="InterPro" id="IPR004360">
    <property type="entry name" value="Glyas_Fos-R_dOase_dom"/>
</dbReference>
<reference evidence="2 3" key="1">
    <citation type="submission" date="2016-10" db="EMBL/GenBank/DDBJ databases">
        <authorList>
            <person name="de Groot N.N."/>
        </authorList>
    </citation>
    <scope>NUCLEOTIDE SEQUENCE [LARGE SCALE GENOMIC DNA]</scope>
    <source>
        <strain evidence="2 3">L14</strain>
    </source>
</reference>
<dbReference type="PROSITE" id="PS51819">
    <property type="entry name" value="VOC"/>
    <property type="match status" value="1"/>
</dbReference>
<evidence type="ECO:0000259" key="1">
    <source>
        <dbReference type="PROSITE" id="PS51819"/>
    </source>
</evidence>
<dbReference type="SUPFAM" id="SSF54593">
    <property type="entry name" value="Glyoxalase/Bleomycin resistance protein/Dihydroxybiphenyl dioxygenase"/>
    <property type="match status" value="1"/>
</dbReference>
<gene>
    <name evidence="2" type="ORF">SAMN05216587_101809</name>
</gene>
<evidence type="ECO:0000313" key="2">
    <source>
        <dbReference type="EMBL" id="SFA78124.1"/>
    </source>
</evidence>
<feature type="domain" description="VOC" evidence="1">
    <location>
        <begin position="7"/>
        <end position="124"/>
    </location>
</feature>
<accession>A0A1I0VP27</accession>
<dbReference type="RefSeq" id="WP_074813018.1">
    <property type="nucleotide sequence ID" value="NZ_FOJX01000001.1"/>
</dbReference>
<dbReference type="EMBL" id="FOJX01000001">
    <property type="protein sequence ID" value="SFA78124.1"/>
    <property type="molecule type" value="Genomic_DNA"/>
</dbReference>
<sequence>MGNKCSYLEHAAVTVADIEWSLKFFQTVLGMTETRRKEKDGVLQQVWLKGGLQLVAAPENPAAGRGHHLGIVVQDFKSALQEILAYEGVHPMEGKPEKWVQLPDGLVLELFQEKPGAIEKILDIEVK</sequence>
<evidence type="ECO:0000313" key="3">
    <source>
        <dbReference type="Proteomes" id="UP000183843"/>
    </source>
</evidence>
<dbReference type="Proteomes" id="UP000183843">
    <property type="component" value="Unassembled WGS sequence"/>
</dbReference>
<dbReference type="InterPro" id="IPR037523">
    <property type="entry name" value="VOC_core"/>
</dbReference>